<dbReference type="AlphaFoldDB" id="A0A410G486"/>
<evidence type="ECO:0000256" key="3">
    <source>
        <dbReference type="RuleBase" id="RU000363"/>
    </source>
</evidence>
<dbReference type="InterPro" id="IPR020904">
    <property type="entry name" value="Sc_DH/Rdtase_CS"/>
</dbReference>
<evidence type="ECO:0000259" key="4">
    <source>
        <dbReference type="SMART" id="SM00822"/>
    </source>
</evidence>
<proteinExistence type="inferred from homology"/>
<dbReference type="CDD" id="cd05233">
    <property type="entry name" value="SDR_c"/>
    <property type="match status" value="1"/>
</dbReference>
<dbReference type="InterPro" id="IPR057326">
    <property type="entry name" value="KR_dom"/>
</dbReference>
<dbReference type="Gene3D" id="3.40.50.720">
    <property type="entry name" value="NAD(P)-binding Rossmann-like Domain"/>
    <property type="match status" value="1"/>
</dbReference>
<dbReference type="EMBL" id="CP034951">
    <property type="protein sequence ID" value="QAA82025.1"/>
    <property type="molecule type" value="Genomic_DNA"/>
</dbReference>
<keyword evidence="6" id="KW-1185">Reference proteome</keyword>
<evidence type="ECO:0000313" key="5">
    <source>
        <dbReference type="EMBL" id="QAA82025.1"/>
    </source>
</evidence>
<dbReference type="InterPro" id="IPR002347">
    <property type="entry name" value="SDR_fam"/>
</dbReference>
<dbReference type="InterPro" id="IPR036291">
    <property type="entry name" value="NAD(P)-bd_dom_sf"/>
</dbReference>
<reference evidence="5 6" key="1">
    <citation type="submission" date="2019-01" db="EMBL/GenBank/DDBJ databases">
        <title>Complete genome sequencing of Aequorivita sp. H23M31.</title>
        <authorList>
            <person name="Bae J.-W."/>
        </authorList>
    </citation>
    <scope>NUCLEOTIDE SEQUENCE [LARGE SCALE GENOMIC DNA]</scope>
    <source>
        <strain evidence="5 6">H23M31</strain>
    </source>
</reference>
<accession>A0A410G486</accession>
<comment type="similarity">
    <text evidence="1 3">Belongs to the short-chain dehydrogenases/reductases (SDR) family.</text>
</comment>
<feature type="domain" description="Ketoreductase" evidence="4">
    <location>
        <begin position="7"/>
        <end position="186"/>
    </location>
</feature>
<evidence type="ECO:0000313" key="6">
    <source>
        <dbReference type="Proteomes" id="UP000285517"/>
    </source>
</evidence>
<dbReference type="PANTHER" id="PTHR42901:SF1">
    <property type="entry name" value="ALCOHOL DEHYDROGENASE"/>
    <property type="match status" value="1"/>
</dbReference>
<keyword evidence="2" id="KW-0560">Oxidoreductase</keyword>
<dbReference type="Proteomes" id="UP000285517">
    <property type="component" value="Chromosome"/>
</dbReference>
<dbReference type="KEGG" id="aev:EI546_09945"/>
<dbReference type="OrthoDB" id="5786478at2"/>
<organism evidence="5 6">
    <name type="scientific">Aequorivita ciconiae</name>
    <dbReference type="NCBI Taxonomy" id="2494375"/>
    <lineage>
        <taxon>Bacteria</taxon>
        <taxon>Pseudomonadati</taxon>
        <taxon>Bacteroidota</taxon>
        <taxon>Flavobacteriia</taxon>
        <taxon>Flavobacteriales</taxon>
        <taxon>Flavobacteriaceae</taxon>
        <taxon>Aequorivita</taxon>
    </lineage>
</organism>
<gene>
    <name evidence="5" type="ORF">EI546_09945</name>
</gene>
<evidence type="ECO:0000256" key="1">
    <source>
        <dbReference type="ARBA" id="ARBA00006484"/>
    </source>
</evidence>
<dbReference type="PRINTS" id="PR00081">
    <property type="entry name" value="GDHRDH"/>
</dbReference>
<name>A0A410G486_9FLAO</name>
<dbReference type="RefSeq" id="WP_128250399.1">
    <property type="nucleotide sequence ID" value="NZ_CP034951.1"/>
</dbReference>
<dbReference type="GO" id="GO:0016491">
    <property type="term" value="F:oxidoreductase activity"/>
    <property type="evidence" value="ECO:0007669"/>
    <property type="project" value="UniProtKB-KW"/>
</dbReference>
<dbReference type="PROSITE" id="PS00061">
    <property type="entry name" value="ADH_SHORT"/>
    <property type="match status" value="1"/>
</dbReference>
<sequence>MKNTERKIALVTGAGTGLGRAIAKTLAEQDFKVVLTGRREDKLREVQNELGKENAIVITADILDEKSVAALKETLLEQTDGSLDLLVNNVGGVPAMGTIEEMNLDQWQQVMDKNLTSAFLTTKAFLPALRKSNKGTVISVTSGAVHNYFPGMGAYSVSKAALESFVKVLGEEEKDNGISTHLFDPGNVISEANPHGEQDPMEIMDKIVALVN</sequence>
<protein>
    <submittedName>
        <fullName evidence="5">SDR family oxidoreductase</fullName>
    </submittedName>
</protein>
<dbReference type="SUPFAM" id="SSF51735">
    <property type="entry name" value="NAD(P)-binding Rossmann-fold domains"/>
    <property type="match status" value="1"/>
</dbReference>
<dbReference type="PRINTS" id="PR00080">
    <property type="entry name" value="SDRFAMILY"/>
</dbReference>
<dbReference type="SMART" id="SM00822">
    <property type="entry name" value="PKS_KR"/>
    <property type="match status" value="1"/>
</dbReference>
<evidence type="ECO:0000256" key="2">
    <source>
        <dbReference type="ARBA" id="ARBA00023002"/>
    </source>
</evidence>
<dbReference type="Pfam" id="PF00106">
    <property type="entry name" value="adh_short"/>
    <property type="match status" value="1"/>
</dbReference>
<dbReference type="PANTHER" id="PTHR42901">
    <property type="entry name" value="ALCOHOL DEHYDROGENASE"/>
    <property type="match status" value="1"/>
</dbReference>